<dbReference type="SUPFAM" id="SSF52540">
    <property type="entry name" value="P-loop containing nucleoside triphosphate hydrolases"/>
    <property type="match status" value="1"/>
</dbReference>
<evidence type="ECO:0000256" key="2">
    <source>
        <dbReference type="ARBA" id="ARBA00022741"/>
    </source>
</evidence>
<feature type="domain" description="AAA+ ATPase" evidence="4">
    <location>
        <begin position="456"/>
        <end position="719"/>
    </location>
</feature>
<evidence type="ECO:0000313" key="5">
    <source>
        <dbReference type="EMBL" id="AOB42330.1"/>
    </source>
</evidence>
<dbReference type="Gene3D" id="3.40.50.300">
    <property type="entry name" value="P-loop containing nucleotide triphosphate hydrolases"/>
    <property type="match status" value="2"/>
</dbReference>
<dbReference type="EMBL" id="KX118105">
    <property type="protein sequence ID" value="AOB42330.1"/>
    <property type="molecule type" value="Genomic_DNA"/>
</dbReference>
<dbReference type="InterPro" id="IPR027417">
    <property type="entry name" value="P-loop_NTPase"/>
</dbReference>
<dbReference type="SMART" id="SM00382">
    <property type="entry name" value="AAA"/>
    <property type="match status" value="1"/>
</dbReference>
<dbReference type="GO" id="GO:0005524">
    <property type="term" value="F:ATP binding"/>
    <property type="evidence" value="ECO:0007669"/>
    <property type="project" value="UniProtKB-KW"/>
</dbReference>
<dbReference type="NCBIfam" id="NF010404">
    <property type="entry name" value="PRK13830.1"/>
    <property type="match status" value="1"/>
</dbReference>
<keyword evidence="3" id="KW-0067">ATP-binding</keyword>
<reference evidence="5" key="1">
    <citation type="journal article" date="2016" name="Gut Pathog.">
        <title>Genome sequence of OXA-23 producing Acinetobacter baumannii IHIT7853, a carbapenem-resistant strain from a cat belonging to international clone IC1.</title>
        <authorList>
            <person name="Ewers C."/>
            <person name="Klotz P."/>
            <person name="Scheufen S."/>
            <person name="Leidner U."/>
            <person name="Gottig S."/>
            <person name="Semmler T."/>
        </authorList>
    </citation>
    <scope>NUCLEOTIDE SEQUENCE</scope>
    <source>
        <strain evidence="5">IHIT7853</strain>
        <plasmid evidence="5">IHIT7853-OXA-23</plasmid>
    </source>
</reference>
<dbReference type="InterPro" id="IPR018145">
    <property type="entry name" value="CagE_TrbE_VirB_cntrl_dom"/>
</dbReference>
<accession>A0A1B2RCW3</accession>
<protein>
    <submittedName>
        <fullName evidence="5">Conjugative transfer protein TrbE</fullName>
    </submittedName>
</protein>
<dbReference type="Pfam" id="PF03135">
    <property type="entry name" value="CagE_TrbE_VirB"/>
    <property type="match status" value="1"/>
</dbReference>
<comment type="similarity">
    <text evidence="1">Belongs to the TrbE/VirB4 family.</text>
</comment>
<sequence>MFKLSTYRDKAKGLPDLLNFASVINPGVVIGKDGSLMAGYYYRADDISSASFEERNYITARVNAALSRFGDGWVTWHDAARMTDNYYPNNEDNFFPDPISRLIDQQRRLKFQKEGNHFVTEYVLVISYLPPNKTSSKLSSMVWEDSQESEKKNSEEIILDYFEKQLSIFEDLIANAVQLQRMNSYTYTDDFGKTHTRDQLVNYLEFCVTGNFLEKNIPPHGAYLDTFVGNHLLVTGDTPKIDDNFMCLVTIEGYPPESYPNILAVLETLPFVYRWSNRMIYLDHQTAIKELRSVEKKWRQKVRGFISQTLKMEGKINHDALDMAEHASAAVRDAESGLVSYGYFTSTVVIFGKNLKNLHEDARAVVREIQRLGFTCRIENINSLESWIGTIPGHADANIRRPLIHTLNQADLIPLSSVWAGRPENPCPYFPPNSPPLLYGATSGATPFRLNLHIDDVGHTLIIGPTGSGKSVLLNTLAVQFLRYPNARVFAFDKGNSMWAASLACGGIHYDIGGDLGDAKDLRFAPLQYIDSDSDFAWALDWLSTCYELQAKKPLTPAQRQMLTKALASFRDSTVVGQRGLVEFISEIQEVDIRSALDPYASTAAGGILSGIEDNLNVNAGWWTVFEIENLMEMGEVNLLPVLLYLFRRIEKSLDGRPTILSLDEAWLMLGHPTFRDKIREWLKVLRKANCSVVMATQSLTDALNSGIFDVLVENCLTKILLPNAEADKEGTDKVPGPLDLYKAIGLNDVEINIIKNSTRKRDYYYLSSEGKRLFTLSLDDIALAFVAANYKDNNKEMRELMAIYGKNWPFEWLKQKGIDHDFIKEAVA</sequence>
<dbReference type="CDD" id="cd01127">
    <property type="entry name" value="TrwB_TraG_TraD_VirD4"/>
    <property type="match status" value="1"/>
</dbReference>
<geneLocation type="plasmid" evidence="5">
    <name>IHIT7853-OXA-23</name>
</geneLocation>
<keyword evidence="5" id="KW-0614">Plasmid</keyword>
<dbReference type="InterPro" id="IPR003593">
    <property type="entry name" value="AAA+_ATPase"/>
</dbReference>
<dbReference type="PANTHER" id="PTHR30121:SF12">
    <property type="entry name" value="TYPE IV SECRETION SYSTEM PROTEIN CAGE"/>
    <property type="match status" value="1"/>
</dbReference>
<name>A0A1B2RCW3_ACIBA</name>
<dbReference type="InterPro" id="IPR051162">
    <property type="entry name" value="T4SS_component"/>
</dbReference>
<organism evidence="5">
    <name type="scientific">Acinetobacter baumannii</name>
    <dbReference type="NCBI Taxonomy" id="470"/>
    <lineage>
        <taxon>Bacteria</taxon>
        <taxon>Pseudomonadati</taxon>
        <taxon>Pseudomonadota</taxon>
        <taxon>Gammaproteobacteria</taxon>
        <taxon>Moraxellales</taxon>
        <taxon>Moraxellaceae</taxon>
        <taxon>Acinetobacter</taxon>
        <taxon>Acinetobacter calcoaceticus/baumannii complex</taxon>
    </lineage>
</organism>
<evidence type="ECO:0000259" key="4">
    <source>
        <dbReference type="SMART" id="SM00382"/>
    </source>
</evidence>
<proteinExistence type="inferred from homology"/>
<dbReference type="PANTHER" id="PTHR30121">
    <property type="entry name" value="UNCHARACTERIZED PROTEIN YJGR-RELATED"/>
    <property type="match status" value="1"/>
</dbReference>
<dbReference type="Pfam" id="PF19044">
    <property type="entry name" value="P-loop_TraG"/>
    <property type="match status" value="1"/>
</dbReference>
<dbReference type="RefSeq" id="WP_064534755.1">
    <property type="nucleotide sequence ID" value="NZ_JAMKXD010000013.1"/>
</dbReference>
<dbReference type="InterPro" id="IPR043964">
    <property type="entry name" value="P-loop_TraG"/>
</dbReference>
<dbReference type="AlphaFoldDB" id="A0A1B2RCW3"/>
<evidence type="ECO:0000256" key="1">
    <source>
        <dbReference type="ARBA" id="ARBA00006512"/>
    </source>
</evidence>
<keyword evidence="2" id="KW-0547">Nucleotide-binding</keyword>
<evidence type="ECO:0000256" key="3">
    <source>
        <dbReference type="ARBA" id="ARBA00022840"/>
    </source>
</evidence>